<evidence type="ECO:0000313" key="2">
    <source>
        <dbReference type="Proteomes" id="UP000030652"/>
    </source>
</evidence>
<dbReference type="SUPFAM" id="SSF81593">
    <property type="entry name" value="Nucleotidyltransferase substrate binding subunit/domain"/>
    <property type="match status" value="1"/>
</dbReference>
<dbReference type="GO" id="GO:0016740">
    <property type="term" value="F:transferase activity"/>
    <property type="evidence" value="ECO:0007669"/>
    <property type="project" value="UniProtKB-KW"/>
</dbReference>
<sequence>MEKSGLVANTPVWTNMRDVRNRIVHDYLPEQTKDMFDSVIGEFYDQLKFSVKDLNEYLASIARKSGFVD</sequence>
<reference evidence="1 2" key="1">
    <citation type="submission" date="2014-10" db="EMBL/GenBank/DDBJ databases">
        <title>Draft genome of anammox bacterium scalindua brodae, obtained using differential coverage binning of sequence data from two enrichment reactors.</title>
        <authorList>
            <person name="Speth D.R."/>
            <person name="Russ L."/>
            <person name="Kartal B."/>
            <person name="Op den Camp H.J."/>
            <person name="Dutilh B.E."/>
            <person name="Jetten M.S."/>
        </authorList>
    </citation>
    <scope>NUCLEOTIDE SEQUENCE [LARGE SCALE GENOMIC DNA]</scope>
    <source>
        <strain evidence="1">RU1</strain>
    </source>
</reference>
<dbReference type="Proteomes" id="UP000030652">
    <property type="component" value="Unassembled WGS sequence"/>
</dbReference>
<organism evidence="1 2">
    <name type="scientific">Candidatus Scalindua brodae</name>
    <dbReference type="NCBI Taxonomy" id="237368"/>
    <lineage>
        <taxon>Bacteria</taxon>
        <taxon>Pseudomonadati</taxon>
        <taxon>Planctomycetota</taxon>
        <taxon>Candidatus Brocadiia</taxon>
        <taxon>Candidatus Brocadiales</taxon>
        <taxon>Candidatus Scalinduaceae</taxon>
        <taxon>Candidatus Scalindua</taxon>
    </lineage>
</organism>
<name>A0A0B0EAX4_9BACT</name>
<gene>
    <name evidence="1" type="ORF">SCABRO_03805</name>
</gene>
<accession>A0A0B0EAX4</accession>
<evidence type="ECO:0000313" key="1">
    <source>
        <dbReference type="EMBL" id="KHE90422.1"/>
    </source>
</evidence>
<dbReference type="Gene3D" id="1.20.120.330">
    <property type="entry name" value="Nucleotidyltransferases domain 2"/>
    <property type="match status" value="1"/>
</dbReference>
<keyword evidence="1" id="KW-0808">Transferase</keyword>
<dbReference type="EMBL" id="JRYO01000264">
    <property type="protein sequence ID" value="KHE90422.1"/>
    <property type="molecule type" value="Genomic_DNA"/>
</dbReference>
<proteinExistence type="predicted"/>
<dbReference type="AlphaFoldDB" id="A0A0B0EAX4"/>
<protein>
    <submittedName>
        <fullName evidence="1">Nucleotidyltransferase substrate binding protein like protein</fullName>
    </submittedName>
</protein>
<comment type="caution">
    <text evidence="1">The sequence shown here is derived from an EMBL/GenBank/DDBJ whole genome shotgun (WGS) entry which is preliminary data.</text>
</comment>